<comment type="caution">
    <text evidence="2">The sequence shown here is derived from an EMBL/GenBank/DDBJ whole genome shotgun (WGS) entry which is preliminary data.</text>
</comment>
<keyword evidence="2" id="KW-0378">Hydrolase</keyword>
<dbReference type="Gene3D" id="3.40.50.1820">
    <property type="entry name" value="alpha/beta hydrolase"/>
    <property type="match status" value="1"/>
</dbReference>
<organism evidence="2 3">
    <name type="scientific">Phaeocystidibacter marisrubri</name>
    <dbReference type="NCBI Taxonomy" id="1577780"/>
    <lineage>
        <taxon>Bacteria</taxon>
        <taxon>Pseudomonadati</taxon>
        <taxon>Bacteroidota</taxon>
        <taxon>Flavobacteriia</taxon>
        <taxon>Flavobacteriales</taxon>
        <taxon>Phaeocystidibacteraceae</taxon>
        <taxon>Phaeocystidibacter</taxon>
    </lineage>
</organism>
<accession>A0A6L3ZCB9</accession>
<dbReference type="GO" id="GO:0016787">
    <property type="term" value="F:hydrolase activity"/>
    <property type="evidence" value="ECO:0007669"/>
    <property type="project" value="UniProtKB-KW"/>
</dbReference>
<evidence type="ECO:0000313" key="3">
    <source>
        <dbReference type="Proteomes" id="UP000484164"/>
    </source>
</evidence>
<name>A0A6L3ZCB9_9FLAO</name>
<dbReference type="Proteomes" id="UP000484164">
    <property type="component" value="Unassembled WGS sequence"/>
</dbReference>
<dbReference type="RefSeq" id="WP_151694337.1">
    <property type="nucleotide sequence ID" value="NZ_BMGX01000001.1"/>
</dbReference>
<proteinExistence type="predicted"/>
<keyword evidence="3" id="KW-1185">Reference proteome</keyword>
<dbReference type="AlphaFoldDB" id="A0A6L3ZCB9"/>
<dbReference type="InterPro" id="IPR029058">
    <property type="entry name" value="AB_hydrolase_fold"/>
</dbReference>
<evidence type="ECO:0000259" key="1">
    <source>
        <dbReference type="Pfam" id="PF20434"/>
    </source>
</evidence>
<evidence type="ECO:0000313" key="2">
    <source>
        <dbReference type="EMBL" id="KAB2815302.1"/>
    </source>
</evidence>
<dbReference type="InterPro" id="IPR049492">
    <property type="entry name" value="BD-FAE-like_dom"/>
</dbReference>
<dbReference type="PANTHER" id="PTHR23024:SF24">
    <property type="entry name" value="ALPHA_BETA HYDROLASE FOLD-3 DOMAIN-CONTAINING PROTEIN"/>
    <property type="match status" value="1"/>
</dbReference>
<reference evidence="2 3" key="1">
    <citation type="submission" date="2019-10" db="EMBL/GenBank/DDBJ databases">
        <title>Genome sequence of Phaeocystidibacter marisrubri JCM30614 (type strain).</title>
        <authorList>
            <person name="Bowman J.P."/>
        </authorList>
    </citation>
    <scope>NUCLEOTIDE SEQUENCE [LARGE SCALE GENOMIC DNA]</scope>
    <source>
        <strain evidence="2 3">JCM 30614</strain>
    </source>
</reference>
<gene>
    <name evidence="2" type="ORF">F8C82_14515</name>
</gene>
<dbReference type="SUPFAM" id="SSF53474">
    <property type="entry name" value="alpha/beta-Hydrolases"/>
    <property type="match status" value="1"/>
</dbReference>
<feature type="domain" description="BD-FAE-like" evidence="1">
    <location>
        <begin position="59"/>
        <end position="193"/>
    </location>
</feature>
<protein>
    <submittedName>
        <fullName evidence="2">Alpha/beta hydrolase</fullName>
    </submittedName>
</protein>
<sequence>MKYRFLPLALGVVLWASCSKEEDPQSCNNCTDSGRYSQALFTEVEVDSLQYDATHNLWMNIYTPKDDSATDRRVVLLAHGGAFVSGNRNNPVMVDYATRLAEYGYVAISYDYRLASSPFMMIDSVQSLYVVANALADGNTVLEQVIASHASGNPHGIDPDKIALAGNSAGAVLSLHMGHMDQNDAVSTNLQAAIDSAGGWSAMHDPTSSNRVKAVISLAGGIVNPSWLNANGPELIMAHGTWDNIVPYGCGHVLNNSPSAMELCGSEPIATQADAIGLENASLIFPELQHCPWNNSSALADQVFDFLTPELKAAMD</sequence>
<dbReference type="PANTHER" id="PTHR23024">
    <property type="entry name" value="ARYLACETAMIDE DEACETYLASE"/>
    <property type="match status" value="1"/>
</dbReference>
<dbReference type="OrthoDB" id="9803990at2"/>
<dbReference type="PROSITE" id="PS51257">
    <property type="entry name" value="PROKAR_LIPOPROTEIN"/>
    <property type="match status" value="1"/>
</dbReference>
<dbReference type="EMBL" id="WBVQ01000003">
    <property type="protein sequence ID" value="KAB2815302.1"/>
    <property type="molecule type" value="Genomic_DNA"/>
</dbReference>
<dbReference type="InterPro" id="IPR050466">
    <property type="entry name" value="Carboxylest/Gibb_receptor"/>
</dbReference>
<dbReference type="Pfam" id="PF20434">
    <property type="entry name" value="BD-FAE"/>
    <property type="match status" value="1"/>
</dbReference>